<dbReference type="AlphaFoldDB" id="U6MM77"/>
<accession>U6MM77</accession>
<dbReference type="RefSeq" id="XP_013432640.1">
    <property type="nucleotide sequence ID" value="XM_013577186.1"/>
</dbReference>
<evidence type="ECO:0000313" key="2">
    <source>
        <dbReference type="EMBL" id="CDJ64173.1"/>
    </source>
</evidence>
<feature type="transmembrane region" description="Helical" evidence="1">
    <location>
        <begin position="81"/>
        <end position="104"/>
    </location>
</feature>
<dbReference type="GeneID" id="25476365"/>
<feature type="transmembrane region" description="Helical" evidence="1">
    <location>
        <begin position="40"/>
        <end position="61"/>
    </location>
</feature>
<keyword evidence="1" id="KW-0812">Transmembrane</keyword>
<reference evidence="2" key="1">
    <citation type="submission" date="2013-10" db="EMBL/GenBank/DDBJ databases">
        <title>Genomic analysis of the causative agents of coccidiosis in chickens.</title>
        <authorList>
            <person name="Reid A.J."/>
            <person name="Blake D."/>
            <person name="Billington K."/>
            <person name="Browne H."/>
            <person name="Dunn M."/>
            <person name="Hung S."/>
            <person name="Kawahara F."/>
            <person name="Miranda-Saavedra D."/>
            <person name="Mourier T."/>
            <person name="Nagra H."/>
            <person name="Otto T.D."/>
            <person name="Rawlings N."/>
            <person name="Sanchez A."/>
            <person name="Sanders M."/>
            <person name="Subramaniam C."/>
            <person name="Tay Y."/>
            <person name="Dear P."/>
            <person name="Doerig C."/>
            <person name="Gruber A."/>
            <person name="Parkinson J."/>
            <person name="Shirley M."/>
            <person name="Wan K.L."/>
            <person name="Berriman M."/>
            <person name="Tomley F."/>
            <person name="Pain A."/>
        </authorList>
    </citation>
    <scope>NUCLEOTIDE SEQUENCE [LARGE SCALE GENOMIC DNA]</scope>
    <source>
        <strain evidence="2">Houghton</strain>
    </source>
</reference>
<evidence type="ECO:0000256" key="1">
    <source>
        <dbReference type="SAM" id="Phobius"/>
    </source>
</evidence>
<gene>
    <name evidence="2" type="ORF">ENH_00062270</name>
</gene>
<dbReference type="Proteomes" id="UP000030754">
    <property type="component" value="Unassembled WGS sequence"/>
</dbReference>
<dbReference type="OrthoDB" id="328211at2759"/>
<dbReference type="VEuPathDB" id="ToxoDB:ENH_00062270"/>
<keyword evidence="1" id="KW-0472">Membrane</keyword>
<reference evidence="2" key="2">
    <citation type="submission" date="2013-10" db="EMBL/GenBank/DDBJ databases">
        <authorList>
            <person name="Aslett M."/>
        </authorList>
    </citation>
    <scope>NUCLEOTIDE SEQUENCE [LARGE SCALE GENOMIC DNA]</scope>
    <source>
        <strain evidence="2">Houghton</strain>
    </source>
</reference>
<sequence length="354" mass="39036">MGLLLGPKGWRRAPGEARGGCCWTLAFNWRRRRSGWRLGLFFDLLAAAALLGNLLNLLLYALISSRRFFTNYRCGEAALNFIAAAFISLMAVTGAAGLCGLLLARLLRLFNNFPRAEFAAAAAAAAAAGRCAAKLGCLVKWLPTAVAFCFLAWAAILALSTFWLFIFPHDWCSRRWAFAGVAAVTNCRLWFRGEAKCIDAQEKERLDSSMVNVCNDGEELASLNFFWFSPKEEGGSCSVGDVSVCMAYKNLFSTLAAAAAAEVDWSSSALAACRGPAAAGQPPEAFMLSSDDSSDLYRYLLVFCVGWNITFLTLTLFYFYVKYSSKMDSVFYLPKKPKENFLLKVFRPFSPFSR</sequence>
<feature type="transmembrane region" description="Helical" evidence="1">
    <location>
        <begin position="296"/>
        <end position="321"/>
    </location>
</feature>
<evidence type="ECO:0000313" key="3">
    <source>
        <dbReference type="Proteomes" id="UP000030754"/>
    </source>
</evidence>
<dbReference type="EMBL" id="HG722916">
    <property type="protein sequence ID" value="CDJ64173.1"/>
    <property type="molecule type" value="Genomic_DNA"/>
</dbReference>
<feature type="transmembrane region" description="Helical" evidence="1">
    <location>
        <begin position="141"/>
        <end position="166"/>
    </location>
</feature>
<protein>
    <submittedName>
        <fullName evidence="2">Uncharacterized protein</fullName>
    </submittedName>
</protein>
<organism evidence="2 3">
    <name type="scientific">Eimeria necatrix</name>
    <dbReference type="NCBI Taxonomy" id="51315"/>
    <lineage>
        <taxon>Eukaryota</taxon>
        <taxon>Sar</taxon>
        <taxon>Alveolata</taxon>
        <taxon>Apicomplexa</taxon>
        <taxon>Conoidasida</taxon>
        <taxon>Coccidia</taxon>
        <taxon>Eucoccidiorida</taxon>
        <taxon>Eimeriorina</taxon>
        <taxon>Eimeriidae</taxon>
        <taxon>Eimeria</taxon>
    </lineage>
</organism>
<keyword evidence="1" id="KW-1133">Transmembrane helix</keyword>
<keyword evidence="3" id="KW-1185">Reference proteome</keyword>
<name>U6MM77_9EIME</name>
<proteinExistence type="predicted"/>